<feature type="domain" description="C2 NT-type" evidence="1">
    <location>
        <begin position="8"/>
        <end position="111"/>
    </location>
</feature>
<protein>
    <recommendedName>
        <fullName evidence="1">C2 NT-type domain-containing protein</fullName>
    </recommendedName>
</protein>
<sequence length="437" mass="50241">MSRKDDSVTITLMIKSLSFTKNINGEFSISWNRHGKNGSTTKKKIGKNNLIKYDVYFPMECNFKRKNNVWIEKTVSLVLFQGKKKMHKWTINLADLFNKDVITEDLKREINSIGEVTLSIVYFLGTPEKLSTVPRVIEPNAIFKHKRYSITLMPVFQSEETFPSLIAQGRRTSLNNNMKSTQNLLPQTTMHYHTHNYNIRKSKNSLQLLSNSKFHFTSPQEKNAITERIDQLAKEMREEGPKYQNGLPYFGIKIMTLFSEQPSDTSLINPIEKVFNCVCNIAQLSIELSLYGFMSLSYLFLELKSAGIDLASIESKIDEKIDWLFSDLIQKLLIQYRSDLLTDDIKGTNEKLRAVFAGIEGEDKFGDFLIGLIQYALFGSLPAKIAKKRVTEAQIDQMPFFDKTLMYVPDTEKHLVSPENLYKTVLQEIKEAPIPVR</sequence>
<name>A0ABR2K433_9EUKA</name>
<keyword evidence="3" id="KW-1185">Reference proteome</keyword>
<dbReference type="Proteomes" id="UP001470230">
    <property type="component" value="Unassembled WGS sequence"/>
</dbReference>
<comment type="caution">
    <text evidence="2">The sequence shown here is derived from an EMBL/GenBank/DDBJ whole genome shotgun (WGS) entry which is preliminary data.</text>
</comment>
<gene>
    <name evidence="2" type="ORF">M9Y10_041338</name>
</gene>
<proteinExistence type="predicted"/>
<dbReference type="EMBL" id="JAPFFF010000007">
    <property type="protein sequence ID" value="KAK8885881.1"/>
    <property type="molecule type" value="Genomic_DNA"/>
</dbReference>
<evidence type="ECO:0000259" key="1">
    <source>
        <dbReference type="Pfam" id="PF10358"/>
    </source>
</evidence>
<dbReference type="InterPro" id="IPR019448">
    <property type="entry name" value="NT-C2"/>
</dbReference>
<organism evidence="2 3">
    <name type="scientific">Tritrichomonas musculus</name>
    <dbReference type="NCBI Taxonomy" id="1915356"/>
    <lineage>
        <taxon>Eukaryota</taxon>
        <taxon>Metamonada</taxon>
        <taxon>Parabasalia</taxon>
        <taxon>Tritrichomonadida</taxon>
        <taxon>Tritrichomonadidae</taxon>
        <taxon>Tritrichomonas</taxon>
    </lineage>
</organism>
<dbReference type="Pfam" id="PF10358">
    <property type="entry name" value="NT-C2"/>
    <property type="match status" value="1"/>
</dbReference>
<reference evidence="2 3" key="1">
    <citation type="submission" date="2024-04" db="EMBL/GenBank/DDBJ databases">
        <title>Tritrichomonas musculus Genome.</title>
        <authorList>
            <person name="Alves-Ferreira E."/>
            <person name="Grigg M."/>
            <person name="Lorenzi H."/>
            <person name="Galac M."/>
        </authorList>
    </citation>
    <scope>NUCLEOTIDE SEQUENCE [LARGE SCALE GENOMIC DNA]</scope>
    <source>
        <strain evidence="2 3">EAF2021</strain>
    </source>
</reference>
<evidence type="ECO:0000313" key="2">
    <source>
        <dbReference type="EMBL" id="KAK8885881.1"/>
    </source>
</evidence>
<evidence type="ECO:0000313" key="3">
    <source>
        <dbReference type="Proteomes" id="UP001470230"/>
    </source>
</evidence>
<accession>A0ABR2K433</accession>